<reference evidence="2 3" key="1">
    <citation type="submission" date="2021-07" db="EMBL/GenBank/DDBJ databases">
        <title>Paenibacillus radiodurans sp. nov., isolated from the southeastern edge of Tengger Desert.</title>
        <authorList>
            <person name="Zhang G."/>
        </authorList>
    </citation>
    <scope>NUCLEOTIDE SEQUENCE [LARGE SCALE GENOMIC DNA]</scope>
    <source>
        <strain evidence="2 3">CCM 7311</strain>
    </source>
</reference>
<evidence type="ECO:0000313" key="2">
    <source>
        <dbReference type="EMBL" id="MBW7461935.1"/>
    </source>
</evidence>
<feature type="non-terminal residue" evidence="2">
    <location>
        <position position="139"/>
    </location>
</feature>
<evidence type="ECO:0000313" key="3">
    <source>
        <dbReference type="Proteomes" id="UP001519887"/>
    </source>
</evidence>
<keyword evidence="3" id="KW-1185">Reference proteome</keyword>
<name>A0ABS7CLW4_9BACL</name>
<proteinExistence type="predicted"/>
<evidence type="ECO:0000259" key="1">
    <source>
        <dbReference type="Pfam" id="PF19078"/>
    </source>
</evidence>
<dbReference type="EMBL" id="JAHZIK010003417">
    <property type="protein sequence ID" value="MBW7461935.1"/>
    <property type="molecule type" value="Genomic_DNA"/>
</dbReference>
<gene>
    <name evidence="2" type="ORF">K0U00_48575</name>
</gene>
<dbReference type="Proteomes" id="UP001519887">
    <property type="component" value="Unassembled WGS sequence"/>
</dbReference>
<feature type="domain" description="Bacterial Ig-like" evidence="1">
    <location>
        <begin position="42"/>
        <end position="136"/>
    </location>
</feature>
<accession>A0ABS7CLW4</accession>
<organism evidence="2 3">
    <name type="scientific">Paenibacillus sepulcri</name>
    <dbReference type="NCBI Taxonomy" id="359917"/>
    <lineage>
        <taxon>Bacteria</taxon>
        <taxon>Bacillati</taxon>
        <taxon>Bacillota</taxon>
        <taxon>Bacilli</taxon>
        <taxon>Bacillales</taxon>
        <taxon>Paenibacillaceae</taxon>
        <taxon>Paenibacillus</taxon>
    </lineage>
</organism>
<dbReference type="Pfam" id="PF19078">
    <property type="entry name" value="Big_12"/>
    <property type="match status" value="1"/>
</dbReference>
<sequence length="139" mass="13859">SGTGAGFILPEDVYTAGGVRVRQTDAAGNTGPEGQLTAVTVDQTTPIMTISLSDPALNIGETAIVTFAFTEKPSGFAEDDATVENGVLGALSDVIDNGAGTFIMTTVFTPDSGTEAVSNVISVGTGWSDAAGNAPASDS</sequence>
<protein>
    <recommendedName>
        <fullName evidence="1">Bacterial Ig-like domain-containing protein</fullName>
    </recommendedName>
</protein>
<comment type="caution">
    <text evidence="2">The sequence shown here is derived from an EMBL/GenBank/DDBJ whole genome shotgun (WGS) entry which is preliminary data.</text>
</comment>
<dbReference type="InterPro" id="IPR044048">
    <property type="entry name" value="Big_12"/>
</dbReference>
<feature type="non-terminal residue" evidence="2">
    <location>
        <position position="1"/>
    </location>
</feature>